<gene>
    <name evidence="2" type="ORF">RM545_03420</name>
</gene>
<accession>A0ABU3CHB0</accession>
<proteinExistence type="predicted"/>
<dbReference type="SUPFAM" id="SSF101898">
    <property type="entry name" value="NHL repeat"/>
    <property type="match status" value="1"/>
</dbReference>
<dbReference type="RefSeq" id="WP_311493917.1">
    <property type="nucleotide sequence ID" value="NZ_JAVRHO010000004.1"/>
</dbReference>
<keyword evidence="1" id="KW-0732">Signal</keyword>
<evidence type="ECO:0000313" key="3">
    <source>
        <dbReference type="Proteomes" id="UP001245285"/>
    </source>
</evidence>
<reference evidence="2 3" key="1">
    <citation type="submission" date="2023-09" db="EMBL/GenBank/DDBJ databases">
        <authorList>
            <person name="Rey-Velasco X."/>
        </authorList>
    </citation>
    <scope>NUCLEOTIDE SEQUENCE [LARGE SCALE GENOMIC DNA]</scope>
    <source>
        <strain evidence="2 3">F260</strain>
    </source>
</reference>
<evidence type="ECO:0000256" key="1">
    <source>
        <dbReference type="SAM" id="SignalP"/>
    </source>
</evidence>
<comment type="caution">
    <text evidence="2">The sequence shown here is derived from an EMBL/GenBank/DDBJ whole genome shotgun (WGS) entry which is preliminary data.</text>
</comment>
<dbReference type="InterPro" id="IPR011042">
    <property type="entry name" value="6-blade_b-propeller_TolB-like"/>
</dbReference>
<organism evidence="2 3">
    <name type="scientific">Autumnicola lenta</name>
    <dbReference type="NCBI Taxonomy" id="3075593"/>
    <lineage>
        <taxon>Bacteria</taxon>
        <taxon>Pseudomonadati</taxon>
        <taxon>Bacteroidota</taxon>
        <taxon>Flavobacteriia</taxon>
        <taxon>Flavobacteriales</taxon>
        <taxon>Flavobacteriaceae</taxon>
        <taxon>Autumnicola</taxon>
    </lineage>
</organism>
<dbReference type="Proteomes" id="UP001245285">
    <property type="component" value="Unassembled WGS sequence"/>
</dbReference>
<evidence type="ECO:0000313" key="2">
    <source>
        <dbReference type="EMBL" id="MDT0645729.1"/>
    </source>
</evidence>
<feature type="signal peptide" evidence="1">
    <location>
        <begin position="1"/>
        <end position="21"/>
    </location>
</feature>
<dbReference type="InterPro" id="IPR021787">
    <property type="entry name" value="DUF3352"/>
</dbReference>
<dbReference type="PROSITE" id="PS51257">
    <property type="entry name" value="PROKAR_LIPOPROTEIN"/>
    <property type="match status" value="1"/>
</dbReference>
<dbReference type="Gene3D" id="2.120.10.30">
    <property type="entry name" value="TolB, C-terminal domain"/>
    <property type="match status" value="1"/>
</dbReference>
<feature type="chain" id="PRO_5046707554" evidence="1">
    <location>
        <begin position="22"/>
        <end position="817"/>
    </location>
</feature>
<name>A0ABU3CHB0_9FLAO</name>
<dbReference type="Pfam" id="PF11832">
    <property type="entry name" value="DUF3352"/>
    <property type="match status" value="1"/>
</dbReference>
<protein>
    <submittedName>
        <fullName evidence="2">Uncharacterized protein</fullName>
    </submittedName>
</protein>
<sequence length="817" mass="92596">MKRLVFFFFQLLLFTACSNDAEEKLPIENFIQEDASVIIHSPDLKEFLAQVSTNPVLSNKATKLREFKDQLIFLEYIDSIGETLISYRDWKNQGHYYLLATTGQPKINLDSVGNKSLETMKSENWQIKHYTIEGVSTYVSEKGGNFLASNSRQVLEQSLQDKNGAENGSFQQLFAATDRSNTSVFINHNLTEGFQHFFEVLQFNTTRKMANWSAVDIELEEKALKINGIAITAEDSASVLNIFDGAGVNRNEIAQVTPSSASGFLSFTFNNAEILQQNLKKVGKDSINEATAPFSEVNEMGFIYMDGNSLFILKSLNIEETFQKMRSKSSAENDNYRDTEIYTINESPEFRRSFSHLITIEDPKHFIRLNNFLIFGNNVADLQKVIADFQNDNSMSEKAYYQEAMEKLSSESSMLLVANGKQFLPLLASSVSEELKTNVLNIELGDYRIGAIQFVQEDDFAHIHGILQASEQTQVSGAAPEEVFSFSLEAELATRPFFFRNHLTNQMDIAVQDVNNTLYLISNKKNIYWKKTLKSRITGNIHEVDLFKNGKFQLAFSTQNSVQVLDRNGNTVKPFPLQFNDAITQPLSVFDYDKNRKYRFLVTQGDRVYMYNGDGKAVKGFDFNKATSEITNPPKHIRIGTKDYILVSEDSGKINILSRQGNVRVPVTETFGLSGNEWYEYNGKFISTSDIGELISISQQGNVQKENKDLAENHYLNATPKTLVTLSDNILTIEGQKVELNFGLYTEPQIFYVNNRVLIAVTDTQAKRVYVFNSNAELLEGFPVYGTSQIDLNNADLDRNLEFVVQGDDSTLLYYKF</sequence>
<dbReference type="EMBL" id="JAVRHO010000004">
    <property type="protein sequence ID" value="MDT0645729.1"/>
    <property type="molecule type" value="Genomic_DNA"/>
</dbReference>
<keyword evidence="3" id="KW-1185">Reference proteome</keyword>